<accession>A0AA88YKB3</accession>
<feature type="coiled-coil region" evidence="2">
    <location>
        <begin position="97"/>
        <end position="124"/>
    </location>
</feature>
<sequence>MPKGQRKEIEKAPETKGKQKLGLDECGDSPNEFSPGSSPIRDRETPIVPRAAKKRPVEEEQDFGSEMQKMLEGFGGMSVNMRNKLHDEYCRQVSTVFQQWEADLEKTKEQEEKLTQLFKQQQKLFQQARIVQSQRLKTIRQLHDQYSKGIDDLDKSHEGQQVSVQSELKKEMALLQKRILMDTVSQHELVHNFLCPKIQRFRGI</sequence>
<gene>
    <name evidence="5" type="ORF">FSP39_018020</name>
</gene>
<dbReference type="PANTHER" id="PTHR19368">
    <property type="entry name" value="XLR/SCP3/FAM9"/>
    <property type="match status" value="1"/>
</dbReference>
<evidence type="ECO:0000256" key="1">
    <source>
        <dbReference type="ARBA" id="ARBA00010283"/>
    </source>
</evidence>
<feature type="compositionally biased region" description="Basic and acidic residues" evidence="3">
    <location>
        <begin position="1"/>
        <end position="23"/>
    </location>
</feature>
<feature type="region of interest" description="Disordered" evidence="3">
    <location>
        <begin position="1"/>
        <end position="63"/>
    </location>
</feature>
<dbReference type="Proteomes" id="UP001186944">
    <property type="component" value="Unassembled WGS sequence"/>
</dbReference>
<dbReference type="GO" id="GO:0007286">
    <property type="term" value="P:spermatid development"/>
    <property type="evidence" value="ECO:0007669"/>
    <property type="project" value="TreeGrafter"/>
</dbReference>
<dbReference type="GO" id="GO:0000795">
    <property type="term" value="C:synaptonemal complex"/>
    <property type="evidence" value="ECO:0007669"/>
    <property type="project" value="TreeGrafter"/>
</dbReference>
<evidence type="ECO:0000313" key="5">
    <source>
        <dbReference type="EMBL" id="KAK3103271.1"/>
    </source>
</evidence>
<keyword evidence="2" id="KW-0175">Coiled coil</keyword>
<dbReference type="InterPro" id="IPR006888">
    <property type="entry name" value="XLR/SYCP3/FAM9_dom"/>
</dbReference>
<dbReference type="InterPro" id="IPR051443">
    <property type="entry name" value="XLR/SYCP3"/>
</dbReference>
<dbReference type="PANTHER" id="PTHR19368:SF15">
    <property type="entry name" value="XLR_SYCP3_FAM9 DOMAIN-CONTAINING PROTEIN"/>
    <property type="match status" value="1"/>
</dbReference>
<evidence type="ECO:0000259" key="4">
    <source>
        <dbReference type="Pfam" id="PF04803"/>
    </source>
</evidence>
<comment type="caution">
    <text evidence="5">The sequence shown here is derived from an EMBL/GenBank/DDBJ whole genome shotgun (WGS) entry which is preliminary data.</text>
</comment>
<dbReference type="Pfam" id="PF04803">
    <property type="entry name" value="Cor1"/>
    <property type="match status" value="1"/>
</dbReference>
<name>A0AA88YKB3_PINIB</name>
<organism evidence="5 6">
    <name type="scientific">Pinctada imbricata</name>
    <name type="common">Atlantic pearl-oyster</name>
    <name type="synonym">Pinctada martensii</name>
    <dbReference type="NCBI Taxonomy" id="66713"/>
    <lineage>
        <taxon>Eukaryota</taxon>
        <taxon>Metazoa</taxon>
        <taxon>Spiralia</taxon>
        <taxon>Lophotrochozoa</taxon>
        <taxon>Mollusca</taxon>
        <taxon>Bivalvia</taxon>
        <taxon>Autobranchia</taxon>
        <taxon>Pteriomorphia</taxon>
        <taxon>Pterioida</taxon>
        <taxon>Pterioidea</taxon>
        <taxon>Pteriidae</taxon>
        <taxon>Pinctada</taxon>
    </lineage>
</organism>
<protein>
    <recommendedName>
        <fullName evidence="4">XLR/SYCP3/FAM9 domain-containing protein</fullName>
    </recommendedName>
</protein>
<reference evidence="5" key="1">
    <citation type="submission" date="2019-08" db="EMBL/GenBank/DDBJ databases">
        <title>The improved chromosome-level genome for the pearl oyster Pinctada fucata martensii using PacBio sequencing and Hi-C.</title>
        <authorList>
            <person name="Zheng Z."/>
        </authorList>
    </citation>
    <scope>NUCLEOTIDE SEQUENCE</scope>
    <source>
        <strain evidence="5">ZZ-2019</strain>
        <tissue evidence="5">Adductor muscle</tissue>
    </source>
</reference>
<proteinExistence type="inferred from homology"/>
<evidence type="ECO:0000256" key="3">
    <source>
        <dbReference type="SAM" id="MobiDB-lite"/>
    </source>
</evidence>
<evidence type="ECO:0000313" key="6">
    <source>
        <dbReference type="Proteomes" id="UP001186944"/>
    </source>
</evidence>
<dbReference type="AlphaFoldDB" id="A0AA88YKB3"/>
<evidence type="ECO:0000256" key="2">
    <source>
        <dbReference type="SAM" id="Coils"/>
    </source>
</evidence>
<comment type="similarity">
    <text evidence="1">Belongs to the XLR/SYCP3 family.</text>
</comment>
<keyword evidence="6" id="KW-1185">Reference proteome</keyword>
<dbReference type="EMBL" id="VSWD01000005">
    <property type="protein sequence ID" value="KAK3103271.1"/>
    <property type="molecule type" value="Genomic_DNA"/>
</dbReference>
<feature type="domain" description="XLR/SYCP3/FAM9" evidence="4">
    <location>
        <begin position="59"/>
        <end position="178"/>
    </location>
</feature>
<dbReference type="GO" id="GO:0051321">
    <property type="term" value="P:meiotic cell cycle"/>
    <property type="evidence" value="ECO:0007669"/>
    <property type="project" value="TreeGrafter"/>
</dbReference>